<dbReference type="EMBL" id="CP020465">
    <property type="protein sequence ID" value="ASP49030.1"/>
    <property type="molecule type" value="Genomic_DNA"/>
</dbReference>
<dbReference type="AlphaFoldDB" id="A0A222GB47"/>
<proteinExistence type="predicted"/>
<protein>
    <submittedName>
        <fullName evidence="2">DUF1090 domain-containing protein</fullName>
    </submittedName>
</protein>
<organism evidence="2 3">
    <name type="scientific">Cognaticolwellia beringensis</name>
    <dbReference type="NCBI Taxonomy" id="1967665"/>
    <lineage>
        <taxon>Bacteria</taxon>
        <taxon>Pseudomonadati</taxon>
        <taxon>Pseudomonadota</taxon>
        <taxon>Gammaproteobacteria</taxon>
        <taxon>Alteromonadales</taxon>
        <taxon>Colwelliaceae</taxon>
        <taxon>Cognaticolwellia</taxon>
    </lineage>
</organism>
<accession>A0A222GB47</accession>
<reference evidence="2 3" key="1">
    <citation type="submission" date="2017-08" db="EMBL/GenBank/DDBJ databases">
        <title>Complete genome of Colwellia sp. NB097-1, a psychrophile bacterium ioslated from Bering Sea.</title>
        <authorList>
            <person name="Chen X."/>
        </authorList>
    </citation>
    <scope>NUCLEOTIDE SEQUENCE [LARGE SCALE GENOMIC DNA]</scope>
    <source>
        <strain evidence="2 3">NB097-1</strain>
    </source>
</reference>
<dbReference type="Proteomes" id="UP000202259">
    <property type="component" value="Chromosome"/>
</dbReference>
<evidence type="ECO:0000256" key="1">
    <source>
        <dbReference type="SAM" id="Coils"/>
    </source>
</evidence>
<dbReference type="Pfam" id="PF06476">
    <property type="entry name" value="DUF1090"/>
    <property type="match status" value="1"/>
</dbReference>
<gene>
    <name evidence="2" type="ORF">B5D82_15385</name>
</gene>
<dbReference type="InterPro" id="IPR009468">
    <property type="entry name" value="DUF1090"/>
</dbReference>
<sequence length="142" mass="15932">MMTKTSYKLLTVPTITIVGLLFFGGSISALASPSCEKMKGCDKKICELEKKLVIAGNQDNKPKATRLTKALEKVKEHCTNDGLKDELIEDIAKAKAEVTEYEADLNKAVKQKKSDKVFKYKAKIKDKKRKIKQLEKKLSILN</sequence>
<feature type="coiled-coil region" evidence="1">
    <location>
        <begin position="84"/>
        <end position="137"/>
    </location>
</feature>
<keyword evidence="1" id="KW-0175">Coiled coil</keyword>
<dbReference type="RefSeq" id="WP_081152758.1">
    <property type="nucleotide sequence ID" value="NZ_CP020465.1"/>
</dbReference>
<keyword evidence="3" id="KW-1185">Reference proteome</keyword>
<dbReference type="OrthoDB" id="5878835at2"/>
<evidence type="ECO:0000313" key="2">
    <source>
        <dbReference type="EMBL" id="ASP49030.1"/>
    </source>
</evidence>
<name>A0A222GB47_9GAMM</name>
<dbReference type="KEGG" id="cber:B5D82_15385"/>
<evidence type="ECO:0000313" key="3">
    <source>
        <dbReference type="Proteomes" id="UP000202259"/>
    </source>
</evidence>